<feature type="chain" id="PRO_5035177989" evidence="1">
    <location>
        <begin position="17"/>
        <end position="66"/>
    </location>
</feature>
<reference evidence="2" key="1">
    <citation type="submission" date="2019-06" db="EMBL/GenBank/DDBJ databases">
        <authorList>
            <person name="Zheng W."/>
        </authorList>
    </citation>
    <scope>NUCLEOTIDE SEQUENCE</scope>
    <source>
        <strain evidence="2">QDHG01</strain>
    </source>
</reference>
<dbReference type="Proteomes" id="UP000785679">
    <property type="component" value="Unassembled WGS sequence"/>
</dbReference>
<sequence length="66" mass="7701">MGAPSFLLLWLEKVEASQIEPGRNLMYKKIRRPVLSKMTYSIQGIAWTCSQMTYAIQFAFKKWKEG</sequence>
<keyword evidence="3" id="KW-1185">Reference proteome</keyword>
<evidence type="ECO:0000313" key="2">
    <source>
        <dbReference type="EMBL" id="TNV71251.1"/>
    </source>
</evidence>
<evidence type="ECO:0000313" key="3">
    <source>
        <dbReference type="Proteomes" id="UP000785679"/>
    </source>
</evidence>
<dbReference type="AlphaFoldDB" id="A0A8J8NAB1"/>
<proteinExistence type="predicted"/>
<dbReference type="EMBL" id="RRYP01030166">
    <property type="protein sequence ID" value="TNV71251.1"/>
    <property type="molecule type" value="Genomic_DNA"/>
</dbReference>
<organism evidence="2 3">
    <name type="scientific">Halteria grandinella</name>
    <dbReference type="NCBI Taxonomy" id="5974"/>
    <lineage>
        <taxon>Eukaryota</taxon>
        <taxon>Sar</taxon>
        <taxon>Alveolata</taxon>
        <taxon>Ciliophora</taxon>
        <taxon>Intramacronucleata</taxon>
        <taxon>Spirotrichea</taxon>
        <taxon>Stichotrichia</taxon>
        <taxon>Sporadotrichida</taxon>
        <taxon>Halteriidae</taxon>
        <taxon>Halteria</taxon>
    </lineage>
</organism>
<comment type="caution">
    <text evidence="2">The sequence shown here is derived from an EMBL/GenBank/DDBJ whole genome shotgun (WGS) entry which is preliminary data.</text>
</comment>
<feature type="signal peptide" evidence="1">
    <location>
        <begin position="1"/>
        <end position="16"/>
    </location>
</feature>
<accession>A0A8J8NAB1</accession>
<keyword evidence="1" id="KW-0732">Signal</keyword>
<gene>
    <name evidence="2" type="ORF">FGO68_gene15555</name>
</gene>
<name>A0A8J8NAB1_HALGN</name>
<evidence type="ECO:0000256" key="1">
    <source>
        <dbReference type="SAM" id="SignalP"/>
    </source>
</evidence>
<protein>
    <submittedName>
        <fullName evidence="2">Uncharacterized protein</fullName>
    </submittedName>
</protein>